<dbReference type="AlphaFoldDB" id="A0A645CD64"/>
<dbReference type="EMBL" id="VSSQ01026233">
    <property type="protein sequence ID" value="MPM74853.1"/>
    <property type="molecule type" value="Genomic_DNA"/>
</dbReference>
<reference evidence="1" key="1">
    <citation type="submission" date="2019-08" db="EMBL/GenBank/DDBJ databases">
        <authorList>
            <person name="Kucharzyk K."/>
            <person name="Murdoch R.W."/>
            <person name="Higgins S."/>
            <person name="Loffler F."/>
        </authorList>
    </citation>
    <scope>NUCLEOTIDE SEQUENCE</scope>
</reference>
<protein>
    <submittedName>
        <fullName evidence="1">Uncharacterized protein</fullName>
    </submittedName>
</protein>
<proteinExistence type="predicted"/>
<evidence type="ECO:0000313" key="1">
    <source>
        <dbReference type="EMBL" id="MPM74853.1"/>
    </source>
</evidence>
<gene>
    <name evidence="1" type="ORF">SDC9_121842</name>
</gene>
<name>A0A645CD64_9ZZZZ</name>
<comment type="caution">
    <text evidence="1">The sequence shown here is derived from an EMBL/GenBank/DDBJ whole genome shotgun (WGS) entry which is preliminary data.</text>
</comment>
<accession>A0A645CD64</accession>
<organism evidence="1">
    <name type="scientific">bioreactor metagenome</name>
    <dbReference type="NCBI Taxonomy" id="1076179"/>
    <lineage>
        <taxon>unclassified sequences</taxon>
        <taxon>metagenomes</taxon>
        <taxon>ecological metagenomes</taxon>
    </lineage>
</organism>
<sequence length="40" mass="4651">MKDLRMSLNAYFYFSQGYYYGAGYFACMKLSSPESRFAVS</sequence>